<gene>
    <name evidence="14" type="ORF">FSARC_6496</name>
</gene>
<protein>
    <recommendedName>
        <fullName evidence="4">chitinase</fullName>
        <ecNumber evidence="4">3.2.1.14</ecNumber>
    </recommendedName>
</protein>
<dbReference type="SUPFAM" id="SSF54556">
    <property type="entry name" value="Chitinase insertion domain"/>
    <property type="match status" value="1"/>
</dbReference>
<dbReference type="GO" id="GO:0000272">
    <property type="term" value="P:polysaccharide catabolic process"/>
    <property type="evidence" value="ECO:0007669"/>
    <property type="project" value="UniProtKB-KW"/>
</dbReference>
<dbReference type="PROSITE" id="PS01095">
    <property type="entry name" value="GH18_1"/>
    <property type="match status" value="1"/>
</dbReference>
<keyword evidence="6 11" id="KW-0378">Hydrolase</keyword>
<dbReference type="InterPro" id="IPR001223">
    <property type="entry name" value="Glyco_hydro18_cat"/>
</dbReference>
<comment type="catalytic activity">
    <reaction evidence="1">
        <text>Random endo-hydrolysis of N-acetyl-beta-D-glucosaminide (1-&gt;4)-beta-linkages in chitin and chitodextrins.</text>
        <dbReference type="EC" id="3.2.1.14"/>
    </reaction>
</comment>
<evidence type="ECO:0000256" key="4">
    <source>
        <dbReference type="ARBA" id="ARBA00012729"/>
    </source>
</evidence>
<evidence type="ECO:0000256" key="6">
    <source>
        <dbReference type="ARBA" id="ARBA00022801"/>
    </source>
</evidence>
<sequence length="419" mass="45178">MPSLNFLSASVVGLLSLGTSAAYAPPPASGSDLVASTYFAGFHINEGFPIGAMPWNKYTDAKWAFAETTPDGGLDLSRAEPDQLVHFVNAAQQNGVKALVSIGGWTGSKYFSTSFGSAKNRTAFVKTCLNFVKEHKLDGLDFDWEYPNKQGLGCNVIQDDDTSNYLKFLQELRKHPEGKKLYLTAATSLFPWNDAKGAQSKDLSGFADVLDHLMIMNYDLYGAWSATAGPNAPLSRSCDPRNDQGAGDEGIAKWVAAGIPASQIVLAVPAYGHGFSVNKTSAYGNSTRHALSLYPTQNSTKRFQGSSWDSDGPVDDCGNASPPGGTYTFWSLITEARYLDLNGNPAPGISHTWDKCSKTPFLYDPKKEIYVSYDDAASMYAKGQFVVNKGLAGFATYEAGGDFNNILINSIRKGAGLRH</sequence>
<dbReference type="InterPro" id="IPR029070">
    <property type="entry name" value="Chitinase_insertion_sf"/>
</dbReference>
<comment type="subcellular location">
    <subcellularLocation>
        <location evidence="2">Secreted</location>
    </subcellularLocation>
</comment>
<keyword evidence="12" id="KW-0732">Signal</keyword>
<keyword evidence="9 11" id="KW-0326">Glycosidase</keyword>
<dbReference type="EMBL" id="JABEXW010000331">
    <property type="protein sequence ID" value="KAF4965713.1"/>
    <property type="molecule type" value="Genomic_DNA"/>
</dbReference>
<dbReference type="InterPro" id="IPR011583">
    <property type="entry name" value="Chitinase_II/V-like_cat"/>
</dbReference>
<feature type="signal peptide" evidence="12">
    <location>
        <begin position="1"/>
        <end position="22"/>
    </location>
</feature>
<reference evidence="14" key="2">
    <citation type="submission" date="2020-05" db="EMBL/GenBank/DDBJ databases">
        <authorList>
            <person name="Kim H.-S."/>
            <person name="Proctor R.H."/>
            <person name="Brown D.W."/>
        </authorList>
    </citation>
    <scope>NUCLEOTIDE SEQUENCE</scope>
    <source>
        <strain evidence="14">NRRL 20472</strain>
    </source>
</reference>
<keyword evidence="15" id="KW-1185">Reference proteome</keyword>
<feature type="domain" description="GH18" evidence="13">
    <location>
        <begin position="33"/>
        <end position="418"/>
    </location>
</feature>
<dbReference type="InterPro" id="IPR001579">
    <property type="entry name" value="Glyco_hydro_18_chit_AS"/>
</dbReference>
<dbReference type="GO" id="GO:0005576">
    <property type="term" value="C:extracellular region"/>
    <property type="evidence" value="ECO:0007669"/>
    <property type="project" value="UniProtKB-SubCell"/>
</dbReference>
<comment type="similarity">
    <text evidence="3">Belongs to the glycosyl hydrolase 18 family. Chitinase class V subfamily.</text>
</comment>
<dbReference type="Gene3D" id="3.10.50.10">
    <property type="match status" value="1"/>
</dbReference>
<dbReference type="Proteomes" id="UP000622797">
    <property type="component" value="Unassembled WGS sequence"/>
</dbReference>
<reference evidence="14" key="1">
    <citation type="journal article" date="2020" name="BMC Genomics">
        <title>Correction to: Identification and distribution of gene clusters required for synthesis of sphingolipid metabolism inhibitors in diverse species of the filamentous fungus Fusarium.</title>
        <authorList>
            <person name="Kim H.S."/>
            <person name="Lohmar J.M."/>
            <person name="Busman M."/>
            <person name="Brown D.W."/>
            <person name="Naumann T.A."/>
            <person name="Divon H.H."/>
            <person name="Lysoe E."/>
            <person name="Uhlig S."/>
            <person name="Proctor R.H."/>
        </authorList>
    </citation>
    <scope>NUCLEOTIDE SEQUENCE</scope>
    <source>
        <strain evidence="14">NRRL 20472</strain>
    </source>
</reference>
<dbReference type="GO" id="GO:0006032">
    <property type="term" value="P:chitin catabolic process"/>
    <property type="evidence" value="ECO:0007669"/>
    <property type="project" value="UniProtKB-KW"/>
</dbReference>
<dbReference type="PROSITE" id="PS51910">
    <property type="entry name" value="GH18_2"/>
    <property type="match status" value="1"/>
</dbReference>
<organism evidence="14 15">
    <name type="scientific">Fusarium sarcochroum</name>
    <dbReference type="NCBI Taxonomy" id="1208366"/>
    <lineage>
        <taxon>Eukaryota</taxon>
        <taxon>Fungi</taxon>
        <taxon>Dikarya</taxon>
        <taxon>Ascomycota</taxon>
        <taxon>Pezizomycotina</taxon>
        <taxon>Sordariomycetes</taxon>
        <taxon>Hypocreomycetidae</taxon>
        <taxon>Hypocreales</taxon>
        <taxon>Nectriaceae</taxon>
        <taxon>Fusarium</taxon>
        <taxon>Fusarium lateritium species complex</taxon>
    </lineage>
</organism>
<evidence type="ECO:0000313" key="15">
    <source>
        <dbReference type="Proteomes" id="UP000622797"/>
    </source>
</evidence>
<evidence type="ECO:0000256" key="11">
    <source>
        <dbReference type="RuleBase" id="RU000489"/>
    </source>
</evidence>
<evidence type="ECO:0000313" key="14">
    <source>
        <dbReference type="EMBL" id="KAF4965713.1"/>
    </source>
</evidence>
<comment type="caution">
    <text evidence="14">The sequence shown here is derived from an EMBL/GenBank/DDBJ whole genome shotgun (WGS) entry which is preliminary data.</text>
</comment>
<evidence type="ECO:0000256" key="3">
    <source>
        <dbReference type="ARBA" id="ARBA00008682"/>
    </source>
</evidence>
<evidence type="ECO:0000256" key="9">
    <source>
        <dbReference type="ARBA" id="ARBA00023295"/>
    </source>
</evidence>
<evidence type="ECO:0000256" key="8">
    <source>
        <dbReference type="ARBA" id="ARBA00023277"/>
    </source>
</evidence>
<evidence type="ECO:0000256" key="7">
    <source>
        <dbReference type="ARBA" id="ARBA00023024"/>
    </source>
</evidence>
<feature type="chain" id="PRO_5034286088" description="chitinase" evidence="12">
    <location>
        <begin position="23"/>
        <end position="419"/>
    </location>
</feature>
<dbReference type="EC" id="3.2.1.14" evidence="4"/>
<name>A0A8H4TX07_9HYPO</name>
<proteinExistence type="inferred from homology"/>
<dbReference type="PANTHER" id="PTHR11177:SF317">
    <property type="entry name" value="CHITINASE 12-RELATED"/>
    <property type="match status" value="1"/>
</dbReference>
<evidence type="ECO:0000256" key="5">
    <source>
        <dbReference type="ARBA" id="ARBA00022525"/>
    </source>
</evidence>
<dbReference type="PANTHER" id="PTHR11177">
    <property type="entry name" value="CHITINASE"/>
    <property type="match status" value="1"/>
</dbReference>
<evidence type="ECO:0000256" key="2">
    <source>
        <dbReference type="ARBA" id="ARBA00004613"/>
    </source>
</evidence>
<evidence type="ECO:0000259" key="13">
    <source>
        <dbReference type="PROSITE" id="PS51910"/>
    </source>
</evidence>
<dbReference type="InterPro" id="IPR050314">
    <property type="entry name" value="Glycosyl_Hydrlase_18"/>
</dbReference>
<dbReference type="AlphaFoldDB" id="A0A8H4TX07"/>
<evidence type="ECO:0000256" key="1">
    <source>
        <dbReference type="ARBA" id="ARBA00000822"/>
    </source>
</evidence>
<keyword evidence="8" id="KW-0119">Carbohydrate metabolism</keyword>
<dbReference type="SUPFAM" id="SSF51445">
    <property type="entry name" value="(Trans)glycosidases"/>
    <property type="match status" value="1"/>
</dbReference>
<dbReference type="GO" id="GO:0008061">
    <property type="term" value="F:chitin binding"/>
    <property type="evidence" value="ECO:0007669"/>
    <property type="project" value="InterPro"/>
</dbReference>
<keyword evidence="7" id="KW-0146">Chitin degradation</keyword>
<dbReference type="Pfam" id="PF00704">
    <property type="entry name" value="Glyco_hydro_18"/>
    <property type="match status" value="1"/>
</dbReference>
<dbReference type="GO" id="GO:0008843">
    <property type="term" value="F:endochitinase activity"/>
    <property type="evidence" value="ECO:0007669"/>
    <property type="project" value="UniProtKB-EC"/>
</dbReference>
<accession>A0A8H4TX07</accession>
<evidence type="ECO:0000256" key="10">
    <source>
        <dbReference type="ARBA" id="ARBA00023326"/>
    </source>
</evidence>
<dbReference type="OrthoDB" id="76388at2759"/>
<evidence type="ECO:0000256" key="12">
    <source>
        <dbReference type="SAM" id="SignalP"/>
    </source>
</evidence>
<dbReference type="SMART" id="SM00636">
    <property type="entry name" value="Glyco_18"/>
    <property type="match status" value="1"/>
</dbReference>
<keyword evidence="10" id="KW-0624">Polysaccharide degradation</keyword>
<dbReference type="InterPro" id="IPR017853">
    <property type="entry name" value="GH"/>
</dbReference>
<keyword evidence="5" id="KW-0964">Secreted</keyword>
<dbReference type="Gene3D" id="3.20.20.80">
    <property type="entry name" value="Glycosidases"/>
    <property type="match status" value="1"/>
</dbReference>